<sequence>MADYLDFFQEHFADQDSEFSDSDFEGFEEEDIVEREEQEEEDLFENWIDGDGQKEILNFSGRKGLLVEMDVESTPMDYFNKLIGDVECNEIAVETNRYADQLITAKQPLPPYSRLKNGNLPQVPRS</sequence>
<name>A0A9D3YS73_DREPO</name>
<keyword evidence="2" id="KW-1185">Reference proteome</keyword>
<organism evidence="1 2">
    <name type="scientific">Dreissena polymorpha</name>
    <name type="common">Zebra mussel</name>
    <name type="synonym">Mytilus polymorpha</name>
    <dbReference type="NCBI Taxonomy" id="45954"/>
    <lineage>
        <taxon>Eukaryota</taxon>
        <taxon>Metazoa</taxon>
        <taxon>Spiralia</taxon>
        <taxon>Lophotrochozoa</taxon>
        <taxon>Mollusca</taxon>
        <taxon>Bivalvia</taxon>
        <taxon>Autobranchia</taxon>
        <taxon>Heteroconchia</taxon>
        <taxon>Euheterodonta</taxon>
        <taxon>Imparidentia</taxon>
        <taxon>Neoheterodontei</taxon>
        <taxon>Myida</taxon>
        <taxon>Dreissenoidea</taxon>
        <taxon>Dreissenidae</taxon>
        <taxon>Dreissena</taxon>
    </lineage>
</organism>
<reference evidence="1" key="2">
    <citation type="submission" date="2020-11" db="EMBL/GenBank/DDBJ databases">
        <authorList>
            <person name="McCartney M.A."/>
            <person name="Auch B."/>
            <person name="Kono T."/>
            <person name="Mallez S."/>
            <person name="Becker A."/>
            <person name="Gohl D.M."/>
            <person name="Silverstein K.A.T."/>
            <person name="Koren S."/>
            <person name="Bechman K.B."/>
            <person name="Herman A."/>
            <person name="Abrahante J.E."/>
            <person name="Garbe J."/>
        </authorList>
    </citation>
    <scope>NUCLEOTIDE SEQUENCE</scope>
    <source>
        <strain evidence="1">Duluth1</strain>
        <tissue evidence="1">Whole animal</tissue>
    </source>
</reference>
<proteinExistence type="predicted"/>
<evidence type="ECO:0000313" key="1">
    <source>
        <dbReference type="EMBL" id="KAH3703899.1"/>
    </source>
</evidence>
<protein>
    <submittedName>
        <fullName evidence="1">Uncharacterized protein</fullName>
    </submittedName>
</protein>
<gene>
    <name evidence="1" type="ORF">DPMN_078951</name>
</gene>
<evidence type="ECO:0000313" key="2">
    <source>
        <dbReference type="Proteomes" id="UP000828390"/>
    </source>
</evidence>
<dbReference type="AlphaFoldDB" id="A0A9D3YS73"/>
<dbReference type="Proteomes" id="UP000828390">
    <property type="component" value="Unassembled WGS sequence"/>
</dbReference>
<accession>A0A9D3YS73</accession>
<dbReference type="EMBL" id="JAIWYP010000015">
    <property type="protein sequence ID" value="KAH3703899.1"/>
    <property type="molecule type" value="Genomic_DNA"/>
</dbReference>
<comment type="caution">
    <text evidence="1">The sequence shown here is derived from an EMBL/GenBank/DDBJ whole genome shotgun (WGS) entry which is preliminary data.</text>
</comment>
<reference evidence="1" key="1">
    <citation type="journal article" date="2019" name="bioRxiv">
        <title>The Genome of the Zebra Mussel, Dreissena polymorpha: A Resource for Invasive Species Research.</title>
        <authorList>
            <person name="McCartney M.A."/>
            <person name="Auch B."/>
            <person name="Kono T."/>
            <person name="Mallez S."/>
            <person name="Zhang Y."/>
            <person name="Obille A."/>
            <person name="Becker A."/>
            <person name="Abrahante J.E."/>
            <person name="Garbe J."/>
            <person name="Badalamenti J.P."/>
            <person name="Herman A."/>
            <person name="Mangelson H."/>
            <person name="Liachko I."/>
            <person name="Sullivan S."/>
            <person name="Sone E.D."/>
            <person name="Koren S."/>
            <person name="Silverstein K.A.T."/>
            <person name="Beckman K.B."/>
            <person name="Gohl D.M."/>
        </authorList>
    </citation>
    <scope>NUCLEOTIDE SEQUENCE</scope>
    <source>
        <strain evidence="1">Duluth1</strain>
        <tissue evidence="1">Whole animal</tissue>
    </source>
</reference>